<protein>
    <submittedName>
        <fullName evidence="1">Uncharacterized protein</fullName>
    </submittedName>
</protein>
<evidence type="ECO:0000313" key="2">
    <source>
        <dbReference type="Proteomes" id="UP000254161"/>
    </source>
</evidence>
<organism evidence="1 2">
    <name type="scientific">Campylobacter upsaliensis</name>
    <dbReference type="NCBI Taxonomy" id="28080"/>
    <lineage>
        <taxon>Bacteria</taxon>
        <taxon>Pseudomonadati</taxon>
        <taxon>Campylobacterota</taxon>
        <taxon>Epsilonproteobacteria</taxon>
        <taxon>Campylobacterales</taxon>
        <taxon>Campylobacteraceae</taxon>
        <taxon>Campylobacter</taxon>
    </lineage>
</organism>
<reference evidence="1 2" key="1">
    <citation type="submission" date="2018-06" db="EMBL/GenBank/DDBJ databases">
        <authorList>
            <consortium name="Pathogen Informatics"/>
            <person name="Doyle S."/>
        </authorList>
    </citation>
    <scope>NUCLEOTIDE SEQUENCE [LARGE SCALE GENOMIC DNA]</scope>
    <source>
        <strain evidence="1 2">NCTC12264</strain>
    </source>
</reference>
<sequence>MSFLSKKKLFGKARAICEELYLLNEDSLELVLDLINDEEINDKYGEVLELLKENLEKTHSLL</sequence>
<proteinExistence type="predicted"/>
<dbReference type="Proteomes" id="UP000254161">
    <property type="component" value="Unassembled WGS sequence"/>
</dbReference>
<dbReference type="RefSeq" id="WP_115630396.1">
    <property type="nucleotide sequence ID" value="NZ_JANKIR010000088.1"/>
</dbReference>
<dbReference type="AlphaFoldDB" id="A0A381EJ75"/>
<name>A0A381EJ75_CAMUP</name>
<dbReference type="EMBL" id="UFUZ01000001">
    <property type="protein sequence ID" value="SUX27046.1"/>
    <property type="molecule type" value="Genomic_DNA"/>
</dbReference>
<evidence type="ECO:0000313" key="1">
    <source>
        <dbReference type="EMBL" id="SUX27046.1"/>
    </source>
</evidence>
<gene>
    <name evidence="1" type="ORF">NCTC12264_01290</name>
</gene>
<accession>A0A381EJ75</accession>